<evidence type="ECO:0000259" key="1">
    <source>
        <dbReference type="Pfam" id="PF14301"/>
    </source>
</evidence>
<proteinExistence type="predicted"/>
<reference evidence="3" key="1">
    <citation type="journal article" date="2019" name="Int. J. Syst. Evol. Microbiol.">
        <title>The Global Catalogue of Microorganisms (GCM) 10K type strain sequencing project: providing services to taxonomists for standard genome sequencing and annotation.</title>
        <authorList>
            <consortium name="The Broad Institute Genomics Platform"/>
            <consortium name="The Broad Institute Genome Sequencing Center for Infectious Disease"/>
            <person name="Wu L."/>
            <person name="Ma J."/>
        </authorList>
    </citation>
    <scope>NUCLEOTIDE SEQUENCE [LARGE SCALE GENOMIC DNA]</scope>
    <source>
        <strain evidence="3">KCTC 23701</strain>
    </source>
</reference>
<sequence length="160" mass="17926">MTAYKLTQNTDVVIRLEDGTSIPRGHRWWDDYEAWIAEGNTPEMAVGLDSLRDQALATLPGWELTERAASLDHASHRWRTTPEALQDIRDALLAGIVPGNVWVDADRAAVPTTLAQLQQLWAACVTRGAEIYQRRLAMESDIATMTREQLESFVPGWPAQ</sequence>
<dbReference type="InterPro" id="IPR025484">
    <property type="entry name" value="DUF4376"/>
</dbReference>
<accession>A0ABQ3H2G6</accession>
<dbReference type="EMBL" id="BMYO01000005">
    <property type="protein sequence ID" value="GHD63902.1"/>
    <property type="molecule type" value="Genomic_DNA"/>
</dbReference>
<name>A0ABQ3H2G6_9NEIS</name>
<organism evidence="2 3">
    <name type="scientific">Jeongeupia chitinilytica</name>
    <dbReference type="NCBI Taxonomy" id="1041641"/>
    <lineage>
        <taxon>Bacteria</taxon>
        <taxon>Pseudomonadati</taxon>
        <taxon>Pseudomonadota</taxon>
        <taxon>Betaproteobacteria</taxon>
        <taxon>Neisseriales</taxon>
        <taxon>Chitinibacteraceae</taxon>
        <taxon>Jeongeupia</taxon>
    </lineage>
</organism>
<comment type="caution">
    <text evidence="2">The sequence shown here is derived from an EMBL/GenBank/DDBJ whole genome shotgun (WGS) entry which is preliminary data.</text>
</comment>
<feature type="domain" description="DUF4376" evidence="1">
    <location>
        <begin position="66"/>
        <end position="147"/>
    </location>
</feature>
<keyword evidence="3" id="KW-1185">Reference proteome</keyword>
<dbReference type="RefSeq" id="WP_189460766.1">
    <property type="nucleotide sequence ID" value="NZ_BMYO01000005.1"/>
</dbReference>
<evidence type="ECO:0000313" key="2">
    <source>
        <dbReference type="EMBL" id="GHD63902.1"/>
    </source>
</evidence>
<dbReference type="Pfam" id="PF14301">
    <property type="entry name" value="DUF4376"/>
    <property type="match status" value="1"/>
</dbReference>
<evidence type="ECO:0000313" key="3">
    <source>
        <dbReference type="Proteomes" id="UP000604737"/>
    </source>
</evidence>
<protein>
    <recommendedName>
        <fullName evidence="1">DUF4376 domain-containing protein</fullName>
    </recommendedName>
</protein>
<gene>
    <name evidence="2" type="ORF">GCM10007350_22290</name>
</gene>
<dbReference type="Proteomes" id="UP000604737">
    <property type="component" value="Unassembled WGS sequence"/>
</dbReference>